<dbReference type="PROSITE" id="PS50902">
    <property type="entry name" value="FLAVODOXIN_LIKE"/>
    <property type="match status" value="1"/>
</dbReference>
<dbReference type="GO" id="GO:0005829">
    <property type="term" value="C:cytosol"/>
    <property type="evidence" value="ECO:0007669"/>
    <property type="project" value="TreeGrafter"/>
</dbReference>
<dbReference type="InterPro" id="IPR039261">
    <property type="entry name" value="FNR_nucleotide-bd"/>
</dbReference>
<dbReference type="InterPro" id="IPR001433">
    <property type="entry name" value="OxRdtase_FAD/NAD-bd"/>
</dbReference>
<evidence type="ECO:0000256" key="13">
    <source>
        <dbReference type="ARBA" id="ARBA00049342"/>
    </source>
</evidence>
<name>A0A8H7BKF0_9FUNG</name>
<dbReference type="PANTHER" id="PTHR19384">
    <property type="entry name" value="NITRIC OXIDE SYNTHASE-RELATED"/>
    <property type="match status" value="1"/>
</dbReference>
<evidence type="ECO:0000256" key="6">
    <source>
        <dbReference type="ARBA" id="ARBA00022643"/>
    </source>
</evidence>
<dbReference type="GO" id="GO:0004497">
    <property type="term" value="F:monooxygenase activity"/>
    <property type="evidence" value="ECO:0007669"/>
    <property type="project" value="InterPro"/>
</dbReference>
<dbReference type="Pfam" id="PF00175">
    <property type="entry name" value="NAD_binding_1"/>
    <property type="match status" value="1"/>
</dbReference>
<evidence type="ECO:0000256" key="3">
    <source>
        <dbReference type="ARBA" id="ARBA00010018"/>
    </source>
</evidence>
<dbReference type="InterPro" id="IPR029039">
    <property type="entry name" value="Flavoprotein-like_sf"/>
</dbReference>
<comment type="caution">
    <text evidence="16">The sequence shown here is derived from an EMBL/GenBank/DDBJ whole genome shotgun (WGS) entry which is preliminary data.</text>
</comment>
<keyword evidence="4" id="KW-0813">Transport</keyword>
<feature type="domain" description="FAD-binding FR-type" evidence="15">
    <location>
        <begin position="785"/>
        <end position="1032"/>
    </location>
</feature>
<dbReference type="PROSITE" id="PS51384">
    <property type="entry name" value="FAD_FR"/>
    <property type="match status" value="1"/>
</dbReference>
<dbReference type="InterPro" id="IPR017927">
    <property type="entry name" value="FAD-bd_FR_type"/>
</dbReference>
<keyword evidence="9" id="KW-0521">NADP</keyword>
<dbReference type="InterPro" id="IPR008254">
    <property type="entry name" value="Flavodoxin/NO_synth"/>
</dbReference>
<keyword evidence="5" id="KW-0285">Flavoprotein</keyword>
<evidence type="ECO:0000256" key="7">
    <source>
        <dbReference type="ARBA" id="ARBA00022723"/>
    </source>
</evidence>
<dbReference type="GO" id="GO:0003958">
    <property type="term" value="F:NADPH-hemoprotein reductase activity"/>
    <property type="evidence" value="ECO:0007669"/>
    <property type="project" value="UniProtKB-EC"/>
</dbReference>
<organism evidence="16 17">
    <name type="scientific">Apophysomyces ossiformis</name>
    <dbReference type="NCBI Taxonomy" id="679940"/>
    <lineage>
        <taxon>Eukaryota</taxon>
        <taxon>Fungi</taxon>
        <taxon>Fungi incertae sedis</taxon>
        <taxon>Mucoromycota</taxon>
        <taxon>Mucoromycotina</taxon>
        <taxon>Mucoromycetes</taxon>
        <taxon>Mucorales</taxon>
        <taxon>Mucorineae</taxon>
        <taxon>Mucoraceae</taxon>
        <taxon>Apophysomyces</taxon>
    </lineage>
</organism>
<keyword evidence="10" id="KW-0560">Oxidoreductase</keyword>
<evidence type="ECO:0000259" key="14">
    <source>
        <dbReference type="PROSITE" id="PS50902"/>
    </source>
</evidence>
<dbReference type="InterPro" id="IPR017972">
    <property type="entry name" value="Cyt_P450_CS"/>
</dbReference>
<dbReference type="Gene3D" id="3.40.50.360">
    <property type="match status" value="1"/>
</dbReference>
<evidence type="ECO:0000256" key="1">
    <source>
        <dbReference type="ARBA" id="ARBA00001917"/>
    </source>
</evidence>
<evidence type="ECO:0000256" key="9">
    <source>
        <dbReference type="ARBA" id="ARBA00022857"/>
    </source>
</evidence>
<comment type="cofactor">
    <cofactor evidence="2">
        <name>FAD</name>
        <dbReference type="ChEBI" id="CHEBI:57692"/>
    </cofactor>
</comment>
<accession>A0A8H7BKF0</accession>
<dbReference type="GO" id="GO:0020037">
    <property type="term" value="F:heme binding"/>
    <property type="evidence" value="ECO:0007669"/>
    <property type="project" value="InterPro"/>
</dbReference>
<evidence type="ECO:0000313" key="16">
    <source>
        <dbReference type="EMBL" id="KAF7724488.1"/>
    </source>
</evidence>
<dbReference type="InterPro" id="IPR003097">
    <property type="entry name" value="CysJ-like_FAD-binding"/>
</dbReference>
<dbReference type="PRINTS" id="PR00371">
    <property type="entry name" value="FPNCR"/>
</dbReference>
<comment type="similarity">
    <text evidence="3">In the N-terminal section; belongs to the cytochrome P450 family.</text>
</comment>
<evidence type="ECO:0000256" key="2">
    <source>
        <dbReference type="ARBA" id="ARBA00001974"/>
    </source>
</evidence>
<dbReference type="GO" id="GO:0050660">
    <property type="term" value="F:flavin adenine dinucleotide binding"/>
    <property type="evidence" value="ECO:0007669"/>
    <property type="project" value="TreeGrafter"/>
</dbReference>
<dbReference type="InterPro" id="IPR001094">
    <property type="entry name" value="Flavdoxin-like"/>
</dbReference>
<protein>
    <recommendedName>
        <fullName evidence="12">NADPH--hemoprotein reductase</fullName>
        <ecNumber evidence="12">1.6.2.4</ecNumber>
    </recommendedName>
</protein>
<dbReference type="InterPro" id="IPR023173">
    <property type="entry name" value="NADPH_Cyt_P450_Rdtase_alpha"/>
</dbReference>
<dbReference type="InterPro" id="IPR017938">
    <property type="entry name" value="Riboflavin_synthase-like_b-brl"/>
</dbReference>
<dbReference type="Pfam" id="PF00067">
    <property type="entry name" value="p450"/>
    <property type="match status" value="1"/>
</dbReference>
<evidence type="ECO:0000256" key="8">
    <source>
        <dbReference type="ARBA" id="ARBA00022827"/>
    </source>
</evidence>
<keyword evidence="11" id="KW-0408">Iron</keyword>
<gene>
    <name evidence="16" type="ORF">EC973_000938</name>
</gene>
<dbReference type="Proteomes" id="UP000605846">
    <property type="component" value="Unassembled WGS sequence"/>
</dbReference>
<evidence type="ECO:0000256" key="10">
    <source>
        <dbReference type="ARBA" id="ARBA00023002"/>
    </source>
</evidence>
<dbReference type="SUPFAM" id="SSF52343">
    <property type="entry name" value="Ferredoxin reductase-like, C-terminal NADP-linked domain"/>
    <property type="match status" value="1"/>
</dbReference>
<dbReference type="GO" id="GO:0005506">
    <property type="term" value="F:iron ion binding"/>
    <property type="evidence" value="ECO:0007669"/>
    <property type="project" value="InterPro"/>
</dbReference>
<dbReference type="InterPro" id="IPR036396">
    <property type="entry name" value="Cyt_P450_sf"/>
</dbReference>
<keyword evidence="8" id="KW-0274">FAD</keyword>
<dbReference type="GO" id="GO:0010181">
    <property type="term" value="F:FMN binding"/>
    <property type="evidence" value="ECO:0007669"/>
    <property type="project" value="InterPro"/>
</dbReference>
<sequence>MSENSTTSLIVVRNDSSDIETDGRIIRFGNGANLDTVRSLAAEKLGIIGSGDVLLYDAFGNLIPGIDNARQQQVLYIGLKDRIKEVIPGPRKLPFVGNLYDMLPDFVHAWIKLFDTHGSLVDINILGNRMVGTNDPAITEVFAKESEYFTKKITDVLKEIKPFGGQGLFTTDSSDMEWQLGHKLLMPAFSPRAVKAYQEEMGVITKQLINILEQYKPDEPVEILHWTTNVTFETIGRVGFGYDFHLLEERDRAPHPFIDAMGYLLSQSLLRFQQAQFMKQLPTAANRRYTEYIELMHRTVDEVVRERKTFPKTDDTNKDLLDYMLNARDEHNLGLSDENIRDQVVTFLIAGHETTANTLAWTLYELSRNPDVEAKVLQEIVNCGITHDKLPTTEQISNLKYLHQVLKETLRTYPPVPMITKFCQKDCVIPGGYLIKKGTVVAIHIYAMHHNEKVYPNHSCWDPDRWSPEEEQKRSRFSWLPFSNGPRACIGMALALQEAKTVLSMILHRFQFRHDGSIIHHNPNIATMKPKNLFMTIHPRKDLPEPNGEVILSKSPNKKANAVSIPTAMPEVAAAQEKSIDLPAITFLFGTQTGTAQDYASQLAIQARTFGFKNVTTCEIDKWKVVQDGARSDGPAELVVICTATYNGQPPDSAEAFDKFLDKTKEAGNETILKGVSYAVFGVGNKNWRTYQHFPQKIDRCMEELGADRFYNRGEGDADTDIDGQFNEWCAFFWSHTLDYFKVPVSKGQSVVPAVAAVNESKMVKLRFVTPKETDKWTIAQNNINGKGDAKVLVNRELQRAGAERSTRHIELDLSGVTPLGDLAYKAGDHLEVMPQNDREVVEAVAFSFGWVLDSVFEVEPESLDGLSPRSIAASIRGPCTIRNALTYFADLSSPPSRTMLAIFASQLRNISPHTAEEFERMTMPDHNNNDQYPAFVKQHRNLLDLQKAFPQVNQLDLGQFLAAVSVMQPRRYSIASSPLQHPGKVHLTVGVVDDLVQGQHYYGLASSFLSRTSTGPIRATLKPSKSTFALPSDPSVPILMVAAGTGLSPFRGFLQERAQQRAAGQDIGKAVLFFGCRRPDQDYIYSDELEAYVNDGLLELRIAFSRITPPSPTKYVQHQLLAHGGDVWRLIDPENTKAANIYVCGSGAMSSDVRRAFATIATSFGAAETEDGAVAFIENLIEDGRYNEDVWG</sequence>
<dbReference type="Gene3D" id="2.40.30.10">
    <property type="entry name" value="Translation factors"/>
    <property type="match status" value="1"/>
</dbReference>
<proteinExistence type="inferred from homology"/>
<dbReference type="EC" id="1.6.2.4" evidence="12"/>
<evidence type="ECO:0000259" key="15">
    <source>
        <dbReference type="PROSITE" id="PS51384"/>
    </source>
</evidence>
<evidence type="ECO:0000313" key="17">
    <source>
        <dbReference type="Proteomes" id="UP000605846"/>
    </source>
</evidence>
<dbReference type="InterPro" id="IPR001709">
    <property type="entry name" value="Flavoprot_Pyr_Nucl_cyt_Rdtase"/>
</dbReference>
<dbReference type="SUPFAM" id="SSF63380">
    <property type="entry name" value="Riboflavin synthase domain-like"/>
    <property type="match status" value="1"/>
</dbReference>
<comment type="catalytic activity">
    <reaction evidence="13">
        <text>2 oxidized [cytochrome P450] + NADPH = 2 reduced [cytochrome P450] + NADP(+) + H(+)</text>
        <dbReference type="Rhea" id="RHEA:24040"/>
        <dbReference type="Rhea" id="RHEA-COMP:14627"/>
        <dbReference type="Rhea" id="RHEA-COMP:14628"/>
        <dbReference type="ChEBI" id="CHEBI:15378"/>
        <dbReference type="ChEBI" id="CHEBI:55376"/>
        <dbReference type="ChEBI" id="CHEBI:57783"/>
        <dbReference type="ChEBI" id="CHEBI:58349"/>
        <dbReference type="ChEBI" id="CHEBI:60344"/>
        <dbReference type="EC" id="1.6.2.4"/>
    </reaction>
</comment>
<dbReference type="Pfam" id="PF00258">
    <property type="entry name" value="Flavodoxin_1"/>
    <property type="match status" value="1"/>
</dbReference>
<dbReference type="Gene3D" id="1.10.630.10">
    <property type="entry name" value="Cytochrome P450"/>
    <property type="match status" value="1"/>
</dbReference>
<dbReference type="PROSITE" id="PS00086">
    <property type="entry name" value="CYTOCHROME_P450"/>
    <property type="match status" value="1"/>
</dbReference>
<evidence type="ECO:0000256" key="5">
    <source>
        <dbReference type="ARBA" id="ARBA00022630"/>
    </source>
</evidence>
<reference evidence="16" key="1">
    <citation type="submission" date="2020-01" db="EMBL/GenBank/DDBJ databases">
        <title>Genome Sequencing of Three Apophysomyces-Like Fungal Strains Confirms a Novel Fungal Genus in the Mucoromycota with divergent Burkholderia-like Endosymbiotic Bacteria.</title>
        <authorList>
            <person name="Stajich J.E."/>
            <person name="Macias A.M."/>
            <person name="Carter-House D."/>
            <person name="Lovett B."/>
            <person name="Kasson L.R."/>
            <person name="Berry K."/>
            <person name="Grigoriev I."/>
            <person name="Chang Y."/>
            <person name="Spatafora J."/>
            <person name="Kasson M.T."/>
        </authorList>
    </citation>
    <scope>NUCLEOTIDE SEQUENCE</scope>
    <source>
        <strain evidence="16">NRRL A-21654</strain>
    </source>
</reference>
<keyword evidence="7" id="KW-0479">Metal-binding</keyword>
<feature type="domain" description="Flavodoxin-like" evidence="14">
    <location>
        <begin position="585"/>
        <end position="734"/>
    </location>
</feature>
<dbReference type="SUPFAM" id="SSF52218">
    <property type="entry name" value="Flavoproteins"/>
    <property type="match status" value="1"/>
</dbReference>
<keyword evidence="6" id="KW-0288">FMN</keyword>
<dbReference type="PRINTS" id="PR00369">
    <property type="entry name" value="FLAVODOXIN"/>
</dbReference>
<dbReference type="Gene3D" id="1.20.990.10">
    <property type="entry name" value="NADPH-cytochrome p450 Reductase, Chain A, domain 3"/>
    <property type="match status" value="1"/>
</dbReference>
<dbReference type="AlphaFoldDB" id="A0A8H7BKF0"/>
<dbReference type="InterPro" id="IPR001128">
    <property type="entry name" value="Cyt_P450"/>
</dbReference>
<dbReference type="GO" id="GO:0016705">
    <property type="term" value="F:oxidoreductase activity, acting on paired donors, with incorporation or reduction of molecular oxygen"/>
    <property type="evidence" value="ECO:0007669"/>
    <property type="project" value="InterPro"/>
</dbReference>
<evidence type="ECO:0000256" key="4">
    <source>
        <dbReference type="ARBA" id="ARBA00022448"/>
    </source>
</evidence>
<dbReference type="SUPFAM" id="SSF48264">
    <property type="entry name" value="Cytochrome P450"/>
    <property type="match status" value="1"/>
</dbReference>
<comment type="cofactor">
    <cofactor evidence="1">
        <name>FMN</name>
        <dbReference type="ChEBI" id="CHEBI:58210"/>
    </cofactor>
</comment>
<dbReference type="OrthoDB" id="1470350at2759"/>
<dbReference type="PANTHER" id="PTHR19384:SF17">
    <property type="entry name" value="NADPH--CYTOCHROME P450 REDUCTASE"/>
    <property type="match status" value="1"/>
</dbReference>
<keyword evidence="17" id="KW-1185">Reference proteome</keyword>
<dbReference type="EMBL" id="JABAYA010000118">
    <property type="protein sequence ID" value="KAF7724488.1"/>
    <property type="molecule type" value="Genomic_DNA"/>
</dbReference>
<evidence type="ECO:0000256" key="11">
    <source>
        <dbReference type="ARBA" id="ARBA00023004"/>
    </source>
</evidence>
<dbReference type="Pfam" id="PF00667">
    <property type="entry name" value="FAD_binding_1"/>
    <property type="match status" value="1"/>
</dbReference>
<evidence type="ECO:0000256" key="12">
    <source>
        <dbReference type="ARBA" id="ARBA00023797"/>
    </source>
</evidence>
<dbReference type="Gene3D" id="3.40.50.80">
    <property type="entry name" value="Nucleotide-binding domain of ferredoxin-NADP reductase (FNR) module"/>
    <property type="match status" value="1"/>
</dbReference>